<sequence length="78" mass="8200">MGTSSSSSRFLMVAETSPVTADRDDRWPSATVGSVVSRVSSPPRAEQGRWVETEARLGVGFIADGEGGCWPEAIVTSA</sequence>
<comment type="caution">
    <text evidence="1">The sequence shown here is derived from an EMBL/GenBank/DDBJ whole genome shotgun (WGS) entry which is preliminary data.</text>
</comment>
<name>A0ACB9D1F2_CICIN</name>
<dbReference type="EMBL" id="CM042013">
    <property type="protein sequence ID" value="KAI3740223.1"/>
    <property type="molecule type" value="Genomic_DNA"/>
</dbReference>
<dbReference type="Proteomes" id="UP001055811">
    <property type="component" value="Linkage Group LG05"/>
</dbReference>
<evidence type="ECO:0000313" key="1">
    <source>
        <dbReference type="EMBL" id="KAI3740223.1"/>
    </source>
</evidence>
<reference evidence="1 2" key="2">
    <citation type="journal article" date="2022" name="Mol. Ecol. Resour.">
        <title>The genomes of chicory, endive, great burdock and yacon provide insights into Asteraceae paleo-polyploidization history and plant inulin production.</title>
        <authorList>
            <person name="Fan W."/>
            <person name="Wang S."/>
            <person name="Wang H."/>
            <person name="Wang A."/>
            <person name="Jiang F."/>
            <person name="Liu H."/>
            <person name="Zhao H."/>
            <person name="Xu D."/>
            <person name="Zhang Y."/>
        </authorList>
    </citation>
    <scope>NUCLEOTIDE SEQUENCE [LARGE SCALE GENOMIC DNA]</scope>
    <source>
        <strain evidence="2">cv. Punajuju</strain>
        <tissue evidence="1">Leaves</tissue>
    </source>
</reference>
<accession>A0ACB9D1F2</accession>
<keyword evidence="2" id="KW-1185">Reference proteome</keyword>
<reference evidence="2" key="1">
    <citation type="journal article" date="2022" name="Mol. Ecol. Resour.">
        <title>The genomes of chicory, endive, great burdock and yacon provide insights into Asteraceae palaeo-polyploidization history and plant inulin production.</title>
        <authorList>
            <person name="Fan W."/>
            <person name="Wang S."/>
            <person name="Wang H."/>
            <person name="Wang A."/>
            <person name="Jiang F."/>
            <person name="Liu H."/>
            <person name="Zhao H."/>
            <person name="Xu D."/>
            <person name="Zhang Y."/>
        </authorList>
    </citation>
    <scope>NUCLEOTIDE SEQUENCE [LARGE SCALE GENOMIC DNA]</scope>
    <source>
        <strain evidence="2">cv. Punajuju</strain>
    </source>
</reference>
<gene>
    <name evidence="1" type="ORF">L2E82_30647</name>
</gene>
<proteinExistence type="predicted"/>
<evidence type="ECO:0000313" key="2">
    <source>
        <dbReference type="Proteomes" id="UP001055811"/>
    </source>
</evidence>
<protein>
    <submittedName>
        <fullName evidence="1">Uncharacterized protein</fullName>
    </submittedName>
</protein>
<organism evidence="1 2">
    <name type="scientific">Cichorium intybus</name>
    <name type="common">Chicory</name>
    <dbReference type="NCBI Taxonomy" id="13427"/>
    <lineage>
        <taxon>Eukaryota</taxon>
        <taxon>Viridiplantae</taxon>
        <taxon>Streptophyta</taxon>
        <taxon>Embryophyta</taxon>
        <taxon>Tracheophyta</taxon>
        <taxon>Spermatophyta</taxon>
        <taxon>Magnoliopsida</taxon>
        <taxon>eudicotyledons</taxon>
        <taxon>Gunneridae</taxon>
        <taxon>Pentapetalae</taxon>
        <taxon>asterids</taxon>
        <taxon>campanulids</taxon>
        <taxon>Asterales</taxon>
        <taxon>Asteraceae</taxon>
        <taxon>Cichorioideae</taxon>
        <taxon>Cichorieae</taxon>
        <taxon>Cichoriinae</taxon>
        <taxon>Cichorium</taxon>
    </lineage>
</organism>